<accession>A0A6H1ZNB8</accession>
<dbReference type="EMBL" id="MT144113">
    <property type="protein sequence ID" value="QJA49008.1"/>
    <property type="molecule type" value="Genomic_DNA"/>
</dbReference>
<evidence type="ECO:0000313" key="2">
    <source>
        <dbReference type="EMBL" id="QJI02250.1"/>
    </source>
</evidence>
<evidence type="ECO:0000313" key="1">
    <source>
        <dbReference type="EMBL" id="QJA49008.1"/>
    </source>
</evidence>
<dbReference type="EMBL" id="MT144986">
    <property type="protein sequence ID" value="QJI02250.1"/>
    <property type="molecule type" value="Genomic_DNA"/>
</dbReference>
<reference evidence="1" key="1">
    <citation type="submission" date="2020-03" db="EMBL/GenBank/DDBJ databases">
        <title>The deep terrestrial virosphere.</title>
        <authorList>
            <person name="Holmfeldt K."/>
            <person name="Nilsson E."/>
            <person name="Simone D."/>
            <person name="Lopez-Fernandez M."/>
            <person name="Wu X."/>
            <person name="de Brujin I."/>
            <person name="Lundin D."/>
            <person name="Andersson A."/>
            <person name="Bertilsson S."/>
            <person name="Dopson M."/>
        </authorList>
    </citation>
    <scope>NUCLEOTIDE SEQUENCE</scope>
    <source>
        <strain evidence="1">TM448A01214</strain>
        <strain evidence="2">TM448B03016</strain>
    </source>
</reference>
<name>A0A6H1ZNB8_9ZZZZ</name>
<organism evidence="1">
    <name type="scientific">viral metagenome</name>
    <dbReference type="NCBI Taxonomy" id="1070528"/>
    <lineage>
        <taxon>unclassified sequences</taxon>
        <taxon>metagenomes</taxon>
        <taxon>organismal metagenomes</taxon>
    </lineage>
</organism>
<sequence length="141" mass="16070">MIYQVKGIIDGQPTFEKPINEILAGLEMGGGLKILSPLEYITDRQRRWYKGVCLPFLAKHDENQETPEWWDTEVKKKCGGLAYLKKEIFFLEDNAGNKYGIGRLTTKNVGKRNMTAFINEIIAKSIQFGWGLTAPDEDLRS</sequence>
<dbReference type="AlphaFoldDB" id="A0A6H1ZNB8"/>
<protein>
    <submittedName>
        <fullName evidence="1">Uncharacterized protein</fullName>
    </submittedName>
</protein>
<proteinExistence type="predicted"/>
<gene>
    <name evidence="1" type="ORF">TM448A01214_0014</name>
    <name evidence="2" type="ORF">TM448B03016_0007</name>
</gene>